<dbReference type="PANTHER" id="PTHR43649:SF12">
    <property type="entry name" value="DIACETYLCHITOBIOSE BINDING PROTEIN DASA"/>
    <property type="match status" value="1"/>
</dbReference>
<evidence type="ECO:0000256" key="2">
    <source>
        <dbReference type="SAM" id="SignalP"/>
    </source>
</evidence>
<evidence type="ECO:0000256" key="1">
    <source>
        <dbReference type="SAM" id="MobiDB-lite"/>
    </source>
</evidence>
<reference evidence="3" key="1">
    <citation type="submission" date="2020-01" db="EMBL/GenBank/DDBJ databases">
        <title>Insect and environment-associated Actinomycetes.</title>
        <authorList>
            <person name="Currrie C."/>
            <person name="Chevrette M."/>
            <person name="Carlson C."/>
            <person name="Stubbendieck R."/>
            <person name="Wendt-Pienkowski E."/>
        </authorList>
    </citation>
    <scope>NUCLEOTIDE SEQUENCE</scope>
    <source>
        <strain evidence="3">SID12501</strain>
    </source>
</reference>
<sequence length="444" mass="48186">MTRRVLPALAFICAAALSATACSDPTAGDSGSSSDSGAKQTKVDPTARLDGVKLTMWTAQNTLNAPKQVIDAFEKATGAKVETQAIPDLYEQNVPTKLASGDKPDLMFWQPSISTLPFIQPKQNLLTLDGEEWVSKLGDTEKSLGVIDGKRYAAIVTSPAMLGVYYNKDVFRQAGLSEADFPKSYDELLALGRTVTDKTDAAGFYEAGGDKWPLQWQMQVQLTDLDKQWWADLNQNKVKWTDPVVVGAIKKYKEKLLDAGLAQKNYKTGTFTGQADSLWKGEAAMVLNVTSFQSQLQAKYSTAEIDKKIGWFPVANSSATGLYSPDQTNGVVAFKTGDEKRQNASRQFLAFWLGPDYADYIKTMKIPSVEPSVPTPAGLPEASMAQVKALPTAIGVFQAKAIVAPDTHLYLADMLYGKKSPQQVAQAIQDQFAQVAKAQAAPGF</sequence>
<comment type="caution">
    <text evidence="3">The sequence shown here is derived from an EMBL/GenBank/DDBJ whole genome shotgun (WGS) entry which is preliminary data.</text>
</comment>
<evidence type="ECO:0000313" key="3">
    <source>
        <dbReference type="EMBL" id="NEC88593.1"/>
    </source>
</evidence>
<dbReference type="SUPFAM" id="SSF53850">
    <property type="entry name" value="Periplasmic binding protein-like II"/>
    <property type="match status" value="1"/>
</dbReference>
<feature type="compositionally biased region" description="Low complexity" evidence="1">
    <location>
        <begin position="28"/>
        <end position="37"/>
    </location>
</feature>
<dbReference type="RefSeq" id="WP_164316697.1">
    <property type="nucleotide sequence ID" value="NZ_JAAGLU010000018.1"/>
</dbReference>
<proteinExistence type="predicted"/>
<dbReference type="PROSITE" id="PS51257">
    <property type="entry name" value="PROKAR_LIPOPROTEIN"/>
    <property type="match status" value="1"/>
</dbReference>
<feature type="signal peptide" evidence="2">
    <location>
        <begin position="1"/>
        <end position="21"/>
    </location>
</feature>
<dbReference type="AlphaFoldDB" id="A0A6B3BW32"/>
<dbReference type="InterPro" id="IPR050490">
    <property type="entry name" value="Bact_solute-bd_prot1"/>
</dbReference>
<dbReference type="PANTHER" id="PTHR43649">
    <property type="entry name" value="ARABINOSE-BINDING PROTEIN-RELATED"/>
    <property type="match status" value="1"/>
</dbReference>
<feature type="region of interest" description="Disordered" evidence="1">
    <location>
        <begin position="22"/>
        <end position="44"/>
    </location>
</feature>
<keyword evidence="2" id="KW-0732">Signal</keyword>
<gene>
    <name evidence="3" type="ORF">G3I71_22875</name>
</gene>
<accession>A0A6B3BW32</accession>
<protein>
    <submittedName>
        <fullName evidence="3">Carbohydrate ABC transporter substrate-binding protein</fullName>
    </submittedName>
</protein>
<dbReference type="EMBL" id="JAAGLU010000018">
    <property type="protein sequence ID" value="NEC88593.1"/>
    <property type="molecule type" value="Genomic_DNA"/>
</dbReference>
<feature type="chain" id="PRO_5025421911" evidence="2">
    <location>
        <begin position="22"/>
        <end position="444"/>
    </location>
</feature>
<name>A0A6B3BW32_9ACTN</name>
<organism evidence="3">
    <name type="scientific">Streptomyces sp. SID12501</name>
    <dbReference type="NCBI Taxonomy" id="2706042"/>
    <lineage>
        <taxon>Bacteria</taxon>
        <taxon>Bacillati</taxon>
        <taxon>Actinomycetota</taxon>
        <taxon>Actinomycetes</taxon>
        <taxon>Kitasatosporales</taxon>
        <taxon>Streptomycetaceae</taxon>
        <taxon>Streptomyces</taxon>
    </lineage>
</organism>
<dbReference type="Gene3D" id="3.40.190.10">
    <property type="entry name" value="Periplasmic binding protein-like II"/>
    <property type="match status" value="2"/>
</dbReference>